<dbReference type="InterPro" id="IPR008894">
    <property type="entry name" value="QdtA_cupin_dom"/>
</dbReference>
<dbReference type="SUPFAM" id="SSF51182">
    <property type="entry name" value="RmlC-like cupins"/>
    <property type="match status" value="1"/>
</dbReference>
<dbReference type="Gene3D" id="2.60.120.10">
    <property type="entry name" value="Jelly Rolls"/>
    <property type="match status" value="1"/>
</dbReference>
<dbReference type="Pfam" id="PF05523">
    <property type="entry name" value="FdtA"/>
    <property type="match status" value="1"/>
</dbReference>
<dbReference type="EMBL" id="APQU01000017">
    <property type="protein sequence ID" value="ENW28664.1"/>
    <property type="molecule type" value="Genomic_DNA"/>
</dbReference>
<proteinExistence type="predicted"/>
<feature type="domain" description="Sugar 3,4-ketoisomerase QdtA cupin" evidence="1">
    <location>
        <begin position="5"/>
        <end position="130"/>
    </location>
</feature>
<dbReference type="Proteomes" id="UP000018416">
    <property type="component" value="Unassembled WGS sequence"/>
</dbReference>
<sequence>MNLIEWIELPNLGDHRGSLVVAETNRNIPFSIQRLYYIFGAQPDVPRGFHAHKELQQIAFCIQGSCKILMNNGKEKQEVLIGQPNKGLFIPPMVWHEMHGFSEDCILLVLASDHYDESDYIRNYDQFLEEADKVVIE</sequence>
<dbReference type="CDD" id="cd20292">
    <property type="entry name" value="cupin_QdtA-like"/>
    <property type="match status" value="1"/>
</dbReference>
<dbReference type="HOGENOM" id="CLU_127501_0_0_6"/>
<evidence type="ECO:0000313" key="3">
    <source>
        <dbReference type="Proteomes" id="UP000018416"/>
    </source>
</evidence>
<name>N9HHG5_ACILW</name>
<reference evidence="2 3" key="1">
    <citation type="submission" date="2013-02" db="EMBL/GenBank/DDBJ databases">
        <title>The Genome Sequence of Acinetobacter lwoffii NIPH 478.</title>
        <authorList>
            <consortium name="The Broad Institute Genome Sequencing Platform"/>
            <consortium name="The Broad Institute Genome Sequencing Center for Infectious Disease"/>
            <person name="Cerqueira G."/>
            <person name="Feldgarden M."/>
            <person name="Courvalin P."/>
            <person name="Perichon B."/>
            <person name="Grillot-Courvalin C."/>
            <person name="Clermont D."/>
            <person name="Rocha E."/>
            <person name="Yoon E.-J."/>
            <person name="Nemec A."/>
            <person name="Walker B."/>
            <person name="Young S.K."/>
            <person name="Zeng Q."/>
            <person name="Gargeya S."/>
            <person name="Fitzgerald M."/>
            <person name="Haas B."/>
            <person name="Abouelleil A."/>
            <person name="Alvarado L."/>
            <person name="Arachchi H.M."/>
            <person name="Berlin A.M."/>
            <person name="Chapman S.B."/>
            <person name="Dewar J."/>
            <person name="Goldberg J."/>
            <person name="Griggs A."/>
            <person name="Gujja S."/>
            <person name="Hansen M."/>
            <person name="Howarth C."/>
            <person name="Imamovic A."/>
            <person name="Larimer J."/>
            <person name="McCowan C."/>
            <person name="Murphy C."/>
            <person name="Neiman D."/>
            <person name="Pearson M."/>
            <person name="Priest M."/>
            <person name="Roberts A."/>
            <person name="Saif S."/>
            <person name="Shea T."/>
            <person name="Sisk P."/>
            <person name="Sykes S."/>
            <person name="Wortman J."/>
            <person name="Nusbaum C."/>
            <person name="Birren B."/>
        </authorList>
    </citation>
    <scope>NUCLEOTIDE SEQUENCE [LARGE SCALE GENOMIC DNA]</scope>
    <source>
        <strain evidence="2 3">NIPH 478</strain>
    </source>
</reference>
<accession>N9HHG5</accession>
<protein>
    <recommendedName>
        <fullName evidence="1">Sugar 3,4-ketoisomerase QdtA cupin domain-containing protein</fullName>
    </recommendedName>
</protein>
<dbReference type="InterPro" id="IPR014710">
    <property type="entry name" value="RmlC-like_jellyroll"/>
</dbReference>
<comment type="caution">
    <text evidence="2">The sequence shown here is derived from an EMBL/GenBank/DDBJ whole genome shotgun (WGS) entry which is preliminary data.</text>
</comment>
<gene>
    <name evidence="2" type="ORF">F923_02636</name>
</gene>
<dbReference type="AlphaFoldDB" id="N9HHG5"/>
<dbReference type="PATRIC" id="fig|1217668.3.peg.2582"/>
<dbReference type="RefSeq" id="WP_005108297.1">
    <property type="nucleotide sequence ID" value="NZ_KB849836.1"/>
</dbReference>
<evidence type="ECO:0000313" key="2">
    <source>
        <dbReference type="EMBL" id="ENW28664.1"/>
    </source>
</evidence>
<organism evidence="2 3">
    <name type="scientific">Acinetobacter lwoffii NIPH 478</name>
    <dbReference type="NCBI Taxonomy" id="1217668"/>
    <lineage>
        <taxon>Bacteria</taxon>
        <taxon>Pseudomonadati</taxon>
        <taxon>Pseudomonadota</taxon>
        <taxon>Gammaproteobacteria</taxon>
        <taxon>Moraxellales</taxon>
        <taxon>Moraxellaceae</taxon>
        <taxon>Acinetobacter</taxon>
    </lineage>
</organism>
<dbReference type="InterPro" id="IPR011051">
    <property type="entry name" value="RmlC_Cupin_sf"/>
</dbReference>
<evidence type="ECO:0000259" key="1">
    <source>
        <dbReference type="Pfam" id="PF05523"/>
    </source>
</evidence>